<dbReference type="InterPro" id="IPR011598">
    <property type="entry name" value="bHLH_dom"/>
</dbReference>
<comment type="subcellular location">
    <subcellularLocation>
        <location evidence="1">Nucleus</location>
    </subcellularLocation>
</comment>
<dbReference type="GO" id="GO:0000977">
    <property type="term" value="F:RNA polymerase II transcription regulatory region sequence-specific DNA binding"/>
    <property type="evidence" value="ECO:0007669"/>
    <property type="project" value="TreeGrafter"/>
</dbReference>
<sequence>MPVGSKSLSRMNRNLIERERRSQMKILFSKLFNLLPPHPTKTSIPEMVEHATVCISQLQKRMEELKQRKVQLEADHISPQAVATGTISPVIDITDLDSSMEVNLMAGTNTKFALCDIISILEEEGAQVLSATYHNTGNKILLSIHSQAAYSRIGIENVRVHERLKRLQIS</sequence>
<keyword evidence="2" id="KW-0805">Transcription regulation</keyword>
<dbReference type="GeneID" id="111283133"/>
<dbReference type="InterPro" id="IPR036638">
    <property type="entry name" value="HLH_DNA-bd_sf"/>
</dbReference>
<dbReference type="GO" id="GO:0090575">
    <property type="term" value="C:RNA polymerase II transcription regulator complex"/>
    <property type="evidence" value="ECO:0007669"/>
    <property type="project" value="TreeGrafter"/>
</dbReference>
<feature type="coiled-coil region" evidence="5">
    <location>
        <begin position="48"/>
        <end position="75"/>
    </location>
</feature>
<keyword evidence="3" id="KW-0804">Transcription</keyword>
<evidence type="ECO:0000313" key="8">
    <source>
        <dbReference type="RefSeq" id="XP_022727284.1"/>
    </source>
</evidence>
<evidence type="ECO:0000256" key="4">
    <source>
        <dbReference type="ARBA" id="ARBA00023242"/>
    </source>
</evidence>
<evidence type="ECO:0000259" key="6">
    <source>
        <dbReference type="PROSITE" id="PS50888"/>
    </source>
</evidence>
<dbReference type="PANTHER" id="PTHR13935">
    <property type="entry name" value="ACHAETE-SCUTE TRANSCRIPTION FACTOR-RELATED"/>
    <property type="match status" value="1"/>
</dbReference>
<accession>A0A6P5XG35</accession>
<evidence type="ECO:0000256" key="5">
    <source>
        <dbReference type="SAM" id="Coils"/>
    </source>
</evidence>
<feature type="domain" description="BHLH" evidence="6">
    <location>
        <begin position="8"/>
        <end position="58"/>
    </location>
</feature>
<evidence type="ECO:0000256" key="2">
    <source>
        <dbReference type="ARBA" id="ARBA00023015"/>
    </source>
</evidence>
<evidence type="ECO:0000256" key="1">
    <source>
        <dbReference type="ARBA" id="ARBA00004123"/>
    </source>
</evidence>
<keyword evidence="4" id="KW-0539">Nucleus</keyword>
<dbReference type="Proteomes" id="UP000515121">
    <property type="component" value="Unplaced"/>
</dbReference>
<gene>
    <name evidence="8" type="primary">LOC111283133</name>
</gene>
<name>A0A6P5XG35_DURZI</name>
<dbReference type="GO" id="GO:0046983">
    <property type="term" value="F:protein dimerization activity"/>
    <property type="evidence" value="ECO:0007669"/>
    <property type="project" value="InterPro"/>
</dbReference>
<proteinExistence type="predicted"/>
<keyword evidence="7" id="KW-1185">Reference proteome</keyword>
<dbReference type="GO" id="GO:0000981">
    <property type="term" value="F:DNA-binding transcription factor activity, RNA polymerase II-specific"/>
    <property type="evidence" value="ECO:0007669"/>
    <property type="project" value="TreeGrafter"/>
</dbReference>
<dbReference type="PANTHER" id="PTHR13935:SF163">
    <property type="entry name" value="TRANSCRIPTION FACTOR ORG2-LIKE"/>
    <property type="match status" value="1"/>
</dbReference>
<dbReference type="InterPro" id="IPR015660">
    <property type="entry name" value="MASH1/Ascl1a-like"/>
</dbReference>
<reference evidence="8" key="1">
    <citation type="submission" date="2025-08" db="UniProtKB">
        <authorList>
            <consortium name="RefSeq"/>
        </authorList>
    </citation>
    <scope>IDENTIFICATION</scope>
    <source>
        <tissue evidence="8">Fruit stalk</tissue>
    </source>
</reference>
<dbReference type="Pfam" id="PF00010">
    <property type="entry name" value="HLH"/>
    <property type="match status" value="1"/>
</dbReference>
<organism evidence="7 8">
    <name type="scientific">Durio zibethinus</name>
    <name type="common">Durian</name>
    <dbReference type="NCBI Taxonomy" id="66656"/>
    <lineage>
        <taxon>Eukaryota</taxon>
        <taxon>Viridiplantae</taxon>
        <taxon>Streptophyta</taxon>
        <taxon>Embryophyta</taxon>
        <taxon>Tracheophyta</taxon>
        <taxon>Spermatophyta</taxon>
        <taxon>Magnoliopsida</taxon>
        <taxon>eudicotyledons</taxon>
        <taxon>Gunneridae</taxon>
        <taxon>Pentapetalae</taxon>
        <taxon>rosids</taxon>
        <taxon>malvids</taxon>
        <taxon>Malvales</taxon>
        <taxon>Malvaceae</taxon>
        <taxon>Helicteroideae</taxon>
        <taxon>Durio</taxon>
    </lineage>
</organism>
<dbReference type="SMART" id="SM00353">
    <property type="entry name" value="HLH"/>
    <property type="match status" value="1"/>
</dbReference>
<evidence type="ECO:0000256" key="3">
    <source>
        <dbReference type="ARBA" id="ARBA00023163"/>
    </source>
</evidence>
<evidence type="ECO:0000313" key="7">
    <source>
        <dbReference type="Proteomes" id="UP000515121"/>
    </source>
</evidence>
<dbReference type="AlphaFoldDB" id="A0A6P5XG35"/>
<dbReference type="SUPFAM" id="SSF47459">
    <property type="entry name" value="HLH, helix-loop-helix DNA-binding domain"/>
    <property type="match status" value="1"/>
</dbReference>
<dbReference type="KEGG" id="dzi:111283133"/>
<dbReference type="RefSeq" id="XP_022727284.1">
    <property type="nucleotide sequence ID" value="XM_022871549.1"/>
</dbReference>
<protein>
    <submittedName>
        <fullName evidence="8">Transcription factor bHLH167-like</fullName>
    </submittedName>
</protein>
<dbReference type="PROSITE" id="PS50888">
    <property type="entry name" value="BHLH"/>
    <property type="match status" value="1"/>
</dbReference>
<dbReference type="OrthoDB" id="1870484at2759"/>
<dbReference type="Gene3D" id="4.10.280.10">
    <property type="entry name" value="Helix-loop-helix DNA-binding domain"/>
    <property type="match status" value="1"/>
</dbReference>
<keyword evidence="5" id="KW-0175">Coiled coil</keyword>